<organism evidence="9 10">
    <name type="scientific">Marinobacterium nitratireducens</name>
    <dbReference type="NCBI Taxonomy" id="518897"/>
    <lineage>
        <taxon>Bacteria</taxon>
        <taxon>Pseudomonadati</taxon>
        <taxon>Pseudomonadota</taxon>
        <taxon>Gammaproteobacteria</taxon>
        <taxon>Oceanospirillales</taxon>
        <taxon>Oceanospirillaceae</taxon>
        <taxon>Marinobacterium</taxon>
    </lineage>
</organism>
<evidence type="ECO:0000259" key="8">
    <source>
        <dbReference type="Pfam" id="PF01288"/>
    </source>
</evidence>
<dbReference type="RefSeq" id="WP_188862118.1">
    <property type="nucleotide sequence ID" value="NZ_BMLT01000010.1"/>
</dbReference>
<evidence type="ECO:0000256" key="6">
    <source>
        <dbReference type="ARBA" id="ARBA00022840"/>
    </source>
</evidence>
<dbReference type="PANTHER" id="PTHR43071">
    <property type="entry name" value="2-AMINO-4-HYDROXY-6-HYDROXYMETHYLDIHYDROPTERIDINE PYROPHOSPHOKINASE"/>
    <property type="match status" value="1"/>
</dbReference>
<dbReference type="PANTHER" id="PTHR43071:SF2">
    <property type="entry name" value="2-AMINO-4-HYDROXY-6-HYDROXYMETHYLDIHYDROPTERIDINE PYROPHOSPHOKINASE"/>
    <property type="match status" value="1"/>
</dbReference>
<evidence type="ECO:0000313" key="10">
    <source>
        <dbReference type="Proteomes" id="UP000599578"/>
    </source>
</evidence>
<reference evidence="9 10" key="1">
    <citation type="journal article" date="2014" name="Int. J. Syst. Evol. Microbiol.">
        <title>Complete genome sequence of Corynebacterium casei LMG S-19264T (=DSM 44701T), isolated from a smear-ripened cheese.</title>
        <authorList>
            <consortium name="US DOE Joint Genome Institute (JGI-PGF)"/>
            <person name="Walter F."/>
            <person name="Albersmeier A."/>
            <person name="Kalinowski J."/>
            <person name="Ruckert C."/>
        </authorList>
    </citation>
    <scope>NUCLEOTIDE SEQUENCE [LARGE SCALE GENOMIC DNA]</scope>
    <source>
        <strain evidence="9 10">CGMCC 1.7286</strain>
    </source>
</reference>
<evidence type="ECO:0000313" key="9">
    <source>
        <dbReference type="EMBL" id="GGO86413.1"/>
    </source>
</evidence>
<gene>
    <name evidence="9" type="primary">folK-2</name>
    <name evidence="9" type="ORF">GCM10011348_37220</name>
</gene>
<dbReference type="SUPFAM" id="SSF55083">
    <property type="entry name" value="6-hydroxymethyl-7,8-dihydropterin pyrophosphokinase, HPPK"/>
    <property type="match status" value="1"/>
</dbReference>
<keyword evidence="5" id="KW-0418">Kinase</keyword>
<dbReference type="GO" id="GO:0046656">
    <property type="term" value="P:folic acid biosynthetic process"/>
    <property type="evidence" value="ECO:0007669"/>
    <property type="project" value="UniProtKB-KW"/>
</dbReference>
<keyword evidence="4" id="KW-0547">Nucleotide-binding</keyword>
<accession>A0A917ZLN6</accession>
<dbReference type="InterPro" id="IPR035907">
    <property type="entry name" value="Hppk_sf"/>
</dbReference>
<dbReference type="GO" id="GO:0016301">
    <property type="term" value="F:kinase activity"/>
    <property type="evidence" value="ECO:0007669"/>
    <property type="project" value="UniProtKB-KW"/>
</dbReference>
<feature type="domain" description="7,8-dihydro-6-hydroxymethylpterin-pyrophosphokinase" evidence="8">
    <location>
        <begin position="5"/>
        <end position="130"/>
    </location>
</feature>
<dbReference type="EC" id="2.7.6.3" evidence="2"/>
<dbReference type="Pfam" id="PF01288">
    <property type="entry name" value="HPPK"/>
    <property type="match status" value="1"/>
</dbReference>
<name>A0A917ZLN6_9GAMM</name>
<dbReference type="CDD" id="cd00483">
    <property type="entry name" value="HPPK"/>
    <property type="match status" value="1"/>
</dbReference>
<evidence type="ECO:0000256" key="4">
    <source>
        <dbReference type="ARBA" id="ARBA00022741"/>
    </source>
</evidence>
<dbReference type="GO" id="GO:0003848">
    <property type="term" value="F:2-amino-4-hydroxy-6-hydroxymethyldihydropteridine diphosphokinase activity"/>
    <property type="evidence" value="ECO:0007669"/>
    <property type="project" value="UniProtKB-EC"/>
</dbReference>
<evidence type="ECO:0000256" key="2">
    <source>
        <dbReference type="ARBA" id="ARBA00013253"/>
    </source>
</evidence>
<dbReference type="GO" id="GO:0005524">
    <property type="term" value="F:ATP binding"/>
    <property type="evidence" value="ECO:0007669"/>
    <property type="project" value="UniProtKB-KW"/>
</dbReference>
<dbReference type="InterPro" id="IPR000550">
    <property type="entry name" value="Hppk"/>
</dbReference>
<evidence type="ECO:0000256" key="5">
    <source>
        <dbReference type="ARBA" id="ARBA00022777"/>
    </source>
</evidence>
<keyword evidence="10" id="KW-1185">Reference proteome</keyword>
<keyword evidence="6" id="KW-0067">ATP-binding</keyword>
<evidence type="ECO:0000256" key="3">
    <source>
        <dbReference type="ARBA" id="ARBA00022679"/>
    </source>
</evidence>
<keyword evidence="7" id="KW-0289">Folate biosynthesis</keyword>
<sequence>MARVYVGIGSNIERARHVTAALDALADAFGELRVSTVFESEAVGFDGSPFYNLVAGFDTALGVGELSRTLKTIEDRNGRCRQGPKFSGRTLDIDILTYDDLSGSHDGIELPRAEILKNAFVLQPLAEIAPQERHPVDGRSYAELWDAYDKQKQRLWPVKFFWRGELISRTG</sequence>
<dbReference type="Proteomes" id="UP000599578">
    <property type="component" value="Unassembled WGS sequence"/>
</dbReference>
<dbReference type="Gene3D" id="3.30.70.560">
    <property type="entry name" value="7,8-Dihydro-6-hydroxymethylpterin-pyrophosphokinase HPPK"/>
    <property type="match status" value="1"/>
</dbReference>
<comment type="pathway">
    <text evidence="1">Cofactor biosynthesis; tetrahydrofolate biosynthesis; 2-amino-4-hydroxy-6-hydroxymethyl-7,8-dihydropteridine diphosphate from 7,8-dihydroneopterin triphosphate: step 4/4.</text>
</comment>
<evidence type="ECO:0000256" key="7">
    <source>
        <dbReference type="ARBA" id="ARBA00022909"/>
    </source>
</evidence>
<dbReference type="EMBL" id="BMLT01000010">
    <property type="protein sequence ID" value="GGO86413.1"/>
    <property type="molecule type" value="Genomic_DNA"/>
</dbReference>
<keyword evidence="3" id="KW-0808">Transferase</keyword>
<protein>
    <recommendedName>
        <fullName evidence="2">2-amino-4-hydroxy-6-hydroxymethyldihydropteridine diphosphokinase</fullName>
        <ecNumber evidence="2">2.7.6.3</ecNumber>
    </recommendedName>
</protein>
<dbReference type="AlphaFoldDB" id="A0A917ZLN6"/>
<comment type="caution">
    <text evidence="9">The sequence shown here is derived from an EMBL/GenBank/DDBJ whole genome shotgun (WGS) entry which is preliminary data.</text>
</comment>
<dbReference type="NCBIfam" id="TIGR01498">
    <property type="entry name" value="folK"/>
    <property type="match status" value="1"/>
</dbReference>
<evidence type="ECO:0000256" key="1">
    <source>
        <dbReference type="ARBA" id="ARBA00005051"/>
    </source>
</evidence>
<proteinExistence type="predicted"/>